<evidence type="ECO:0000256" key="9">
    <source>
        <dbReference type="ARBA" id="ARBA00048605"/>
    </source>
</evidence>
<evidence type="ECO:0000256" key="11">
    <source>
        <dbReference type="PIRSR" id="PIRSR601382-2"/>
    </source>
</evidence>
<feature type="region of interest" description="Disordered" evidence="14">
    <location>
        <begin position="1"/>
        <end position="48"/>
    </location>
</feature>
<dbReference type="GO" id="GO:0005975">
    <property type="term" value="P:carbohydrate metabolic process"/>
    <property type="evidence" value="ECO:0007669"/>
    <property type="project" value="InterPro"/>
</dbReference>
<feature type="compositionally biased region" description="Basic and acidic residues" evidence="14">
    <location>
        <begin position="27"/>
        <end position="44"/>
    </location>
</feature>
<organism evidence="15 16">
    <name type="scientific">Coprinopsis marcescibilis</name>
    <name type="common">Agaric fungus</name>
    <name type="synonym">Psathyrella marcescibilis</name>
    <dbReference type="NCBI Taxonomy" id="230819"/>
    <lineage>
        <taxon>Eukaryota</taxon>
        <taxon>Fungi</taxon>
        <taxon>Dikarya</taxon>
        <taxon>Basidiomycota</taxon>
        <taxon>Agaricomycotina</taxon>
        <taxon>Agaricomycetes</taxon>
        <taxon>Agaricomycetidae</taxon>
        <taxon>Agaricales</taxon>
        <taxon>Agaricineae</taxon>
        <taxon>Psathyrellaceae</taxon>
        <taxon>Coprinopsis</taxon>
    </lineage>
</organism>
<feature type="active site" evidence="10">
    <location>
        <position position="332"/>
    </location>
</feature>
<keyword evidence="13" id="KW-0326">Glycosidase</keyword>
<sequence>MSSGRKKGSKSQVQKGRQEGPGGSNVSKKETSSVDGHEKEDAGADTKASSAFDSLNSGLLWRALLVAFLAFAYLKPEVLLDVYDMWVGFSEHNNVAHGSSRREELVWLPPDEMKRDAVVQAFKHAWGAYERDAMGSDEYHPISREGTDLAGGGGIGYTVIDAIDTMHIMGLSEEYSRARGWIANNLDFERKGLFSTFETTIRVLGGLLSIHHLSGNDPIYLEKAIDIADRLMYAFEDSPYHLPLPYVDLVDRKGYHTKDYTGLVSVAEVGTLQLELKYLTHLTGNRDYWEAAEKVMKTLNSAKLPHGLASIFLNYEEGQYVTSAVSLGSRGDSFYEYLLKQYIQTNRTEPVYQDSYKETMDGAHQYLIQKSPGNNLVYTSELRPEDNGSGEISWRLTPKQDHLVCFLGGSLLLGATNARSQVDRVSRPPKQEELTEDGWRDWNTGMELIKTCMKTHDTATGLSPEIVYFRVPSDGMDTYEFAPTDWYIRGAQPGIPAPYDARYMLRPETVESLFIAYRLTGDEIFREHGWKIFQAIEKHCKVESGGYATVINVDENPAQLEDKMETFFLSETLKYLYLLFSDSNTIPLDRYVFNTEAHPFPIIQA</sequence>
<dbReference type="Pfam" id="PF01532">
    <property type="entry name" value="Glyco_hydro_47"/>
    <property type="match status" value="1"/>
</dbReference>
<evidence type="ECO:0000313" key="16">
    <source>
        <dbReference type="Proteomes" id="UP000307440"/>
    </source>
</evidence>
<comment type="cofactor">
    <cofactor evidence="1 11">
        <name>Ca(2+)</name>
        <dbReference type="ChEBI" id="CHEBI:29108"/>
    </cofactor>
</comment>
<comment type="catalytic activity">
    <reaction evidence="9">
        <text>N(4)-(alpha-D-Man-(1-&gt;2)-alpha-D-Man-(1-&gt;2)-alpha-D-Man-(1-&gt;3)-[alpha-D-Man-(1-&gt;2)-alpha-D-Man-(1-&gt;3)-[alpha-D-Man-(1-&gt;2)-alpha-D-Man-(1-&gt;6)]-alpha-D-Man-(1-&gt;6)]-beta-D-Man-(1-&gt;4)-beta-D-GlcNAc-(1-&gt;4)-beta-D-GlcNAc)-L-asparaginyl-[protein] (N-glucan mannose isomer 9A1,2,3B1,2,3) + 4 H2O = N(4)-(alpha-D-Man-(1-&gt;3)-[alpha-D-Man-(1-&gt;3)-[alpha-D-Man-(1-&gt;6)]-alpha-D-Man-(1-&gt;6)]-beta-D-Man-(1-&gt;4)-beta-D-GlcNAc-(1-&gt;4)-beta-D-GlcNAc)-L-asparaginyl-[protein] (N-glucan mannose isomer 5A1,2) + 4 beta-D-mannose</text>
        <dbReference type="Rhea" id="RHEA:56008"/>
        <dbReference type="Rhea" id="RHEA-COMP:14356"/>
        <dbReference type="Rhea" id="RHEA-COMP:14367"/>
        <dbReference type="ChEBI" id="CHEBI:15377"/>
        <dbReference type="ChEBI" id="CHEBI:28563"/>
        <dbReference type="ChEBI" id="CHEBI:59087"/>
        <dbReference type="ChEBI" id="CHEBI:139493"/>
        <dbReference type="EC" id="3.2.1.113"/>
    </reaction>
</comment>
<comment type="pathway">
    <text evidence="2">Protein modification; protein glycosylation.</text>
</comment>
<dbReference type="GO" id="GO:0004571">
    <property type="term" value="F:mannosyl-oligosaccharide 1,2-alpha-mannosidase activity"/>
    <property type="evidence" value="ECO:0007669"/>
    <property type="project" value="UniProtKB-EC"/>
</dbReference>
<evidence type="ECO:0000256" key="13">
    <source>
        <dbReference type="RuleBase" id="RU361193"/>
    </source>
</evidence>
<proteinExistence type="inferred from homology"/>
<feature type="active site" description="Proton donor" evidence="10">
    <location>
        <position position="465"/>
    </location>
</feature>
<evidence type="ECO:0000256" key="6">
    <source>
        <dbReference type="ARBA" id="ARBA00022837"/>
    </source>
</evidence>
<dbReference type="STRING" id="230819.A0A5C3KVD7"/>
<name>A0A5C3KVD7_COPMA</name>
<keyword evidence="6 11" id="KW-0106">Calcium</keyword>
<keyword evidence="4 11" id="KW-0479">Metal-binding</keyword>
<evidence type="ECO:0000256" key="7">
    <source>
        <dbReference type="ARBA" id="ARBA00023157"/>
    </source>
</evidence>
<evidence type="ECO:0000256" key="1">
    <source>
        <dbReference type="ARBA" id="ARBA00001913"/>
    </source>
</evidence>
<dbReference type="SUPFAM" id="SSF48225">
    <property type="entry name" value="Seven-hairpin glycosidases"/>
    <property type="match status" value="1"/>
</dbReference>
<dbReference type="GO" id="GO:0005783">
    <property type="term" value="C:endoplasmic reticulum"/>
    <property type="evidence" value="ECO:0007669"/>
    <property type="project" value="TreeGrafter"/>
</dbReference>
<accession>A0A5C3KVD7</accession>
<comment type="catalytic activity">
    <reaction evidence="8">
        <text>N(4)-(alpha-D-Man-(1-&gt;2)-alpha-D-Man-(1-&gt;2)-alpha-D-Man-(1-&gt;3)-[alpha-D-Man-(1-&gt;3)-[alpha-D-Man-(1-&gt;2)-alpha-D-Man-(1-&gt;6)]-alpha-D-Man-(1-&gt;6)]-beta-D-Man-(1-&gt;4)-beta-D-GlcNAc-(1-&gt;4)-beta-D-GlcNAc)-L-asparaginyl-[protein] (N-glucan mannose isomer 8A1,2,3B1,3) + 3 H2O = N(4)-(alpha-D-Man-(1-&gt;3)-[alpha-D-Man-(1-&gt;3)-[alpha-D-Man-(1-&gt;6)]-alpha-D-Man-(1-&gt;6)]-beta-D-Man-(1-&gt;4)-beta-D-GlcNAc-(1-&gt;4)-beta-D-GlcNAc)-L-asparaginyl-[protein] (N-glucan mannose isomer 5A1,2) + 3 beta-D-mannose</text>
        <dbReference type="Rhea" id="RHEA:56028"/>
        <dbReference type="Rhea" id="RHEA-COMP:14358"/>
        <dbReference type="Rhea" id="RHEA-COMP:14367"/>
        <dbReference type="ChEBI" id="CHEBI:15377"/>
        <dbReference type="ChEBI" id="CHEBI:28563"/>
        <dbReference type="ChEBI" id="CHEBI:59087"/>
        <dbReference type="ChEBI" id="CHEBI:60628"/>
        <dbReference type="EC" id="3.2.1.113"/>
    </reaction>
</comment>
<dbReference type="InterPro" id="IPR050749">
    <property type="entry name" value="Glycosyl_Hydrolase_47"/>
</dbReference>
<protein>
    <recommendedName>
        <fullName evidence="13">alpha-1,2-Mannosidase</fullName>
        <ecNumber evidence="13">3.2.1.-</ecNumber>
    </recommendedName>
</protein>
<evidence type="ECO:0000256" key="5">
    <source>
        <dbReference type="ARBA" id="ARBA00022801"/>
    </source>
</evidence>
<keyword evidence="7 12" id="KW-1015">Disulfide bond</keyword>
<dbReference type="GO" id="GO:0005509">
    <property type="term" value="F:calcium ion binding"/>
    <property type="evidence" value="ECO:0007669"/>
    <property type="project" value="InterPro"/>
</dbReference>
<dbReference type="InterPro" id="IPR001382">
    <property type="entry name" value="Glyco_hydro_47"/>
</dbReference>
<dbReference type="EC" id="3.2.1.-" evidence="13"/>
<dbReference type="PANTHER" id="PTHR11742:SF55">
    <property type="entry name" value="ENDOPLASMIC RETICULUM MANNOSYL-OLIGOSACCHARIDE 1,2-ALPHA-MANNOSIDASE"/>
    <property type="match status" value="1"/>
</dbReference>
<gene>
    <name evidence="15" type="ORF">FA15DRAFT_669733</name>
</gene>
<evidence type="ECO:0000256" key="3">
    <source>
        <dbReference type="ARBA" id="ARBA00007658"/>
    </source>
</evidence>
<evidence type="ECO:0000256" key="2">
    <source>
        <dbReference type="ARBA" id="ARBA00004922"/>
    </source>
</evidence>
<evidence type="ECO:0000256" key="10">
    <source>
        <dbReference type="PIRSR" id="PIRSR601382-1"/>
    </source>
</evidence>
<feature type="binding site" evidence="11">
    <location>
        <position position="595"/>
    </location>
    <ligand>
        <name>Ca(2+)</name>
        <dbReference type="ChEBI" id="CHEBI:29108"/>
    </ligand>
</feature>
<dbReference type="Proteomes" id="UP000307440">
    <property type="component" value="Unassembled WGS sequence"/>
</dbReference>
<dbReference type="OrthoDB" id="8118055at2759"/>
<keyword evidence="16" id="KW-1185">Reference proteome</keyword>
<dbReference type="InterPro" id="IPR036026">
    <property type="entry name" value="Seven-hairpin_glycosidases"/>
</dbReference>
<reference evidence="15 16" key="1">
    <citation type="journal article" date="2019" name="Nat. Ecol. Evol.">
        <title>Megaphylogeny resolves global patterns of mushroom evolution.</title>
        <authorList>
            <person name="Varga T."/>
            <person name="Krizsan K."/>
            <person name="Foldi C."/>
            <person name="Dima B."/>
            <person name="Sanchez-Garcia M."/>
            <person name="Sanchez-Ramirez S."/>
            <person name="Szollosi G.J."/>
            <person name="Szarkandi J.G."/>
            <person name="Papp V."/>
            <person name="Albert L."/>
            <person name="Andreopoulos W."/>
            <person name="Angelini C."/>
            <person name="Antonin V."/>
            <person name="Barry K.W."/>
            <person name="Bougher N.L."/>
            <person name="Buchanan P."/>
            <person name="Buyck B."/>
            <person name="Bense V."/>
            <person name="Catcheside P."/>
            <person name="Chovatia M."/>
            <person name="Cooper J."/>
            <person name="Damon W."/>
            <person name="Desjardin D."/>
            <person name="Finy P."/>
            <person name="Geml J."/>
            <person name="Haridas S."/>
            <person name="Hughes K."/>
            <person name="Justo A."/>
            <person name="Karasinski D."/>
            <person name="Kautmanova I."/>
            <person name="Kiss B."/>
            <person name="Kocsube S."/>
            <person name="Kotiranta H."/>
            <person name="LaButti K.M."/>
            <person name="Lechner B.E."/>
            <person name="Liimatainen K."/>
            <person name="Lipzen A."/>
            <person name="Lukacs Z."/>
            <person name="Mihaltcheva S."/>
            <person name="Morgado L.N."/>
            <person name="Niskanen T."/>
            <person name="Noordeloos M.E."/>
            <person name="Ohm R.A."/>
            <person name="Ortiz-Santana B."/>
            <person name="Ovrebo C."/>
            <person name="Racz N."/>
            <person name="Riley R."/>
            <person name="Savchenko A."/>
            <person name="Shiryaev A."/>
            <person name="Soop K."/>
            <person name="Spirin V."/>
            <person name="Szebenyi C."/>
            <person name="Tomsovsky M."/>
            <person name="Tulloss R.E."/>
            <person name="Uehling J."/>
            <person name="Grigoriev I.V."/>
            <person name="Vagvolgyi C."/>
            <person name="Papp T."/>
            <person name="Martin F.M."/>
            <person name="Miettinen O."/>
            <person name="Hibbett D.S."/>
            <person name="Nagy L.G."/>
        </authorList>
    </citation>
    <scope>NUCLEOTIDE SEQUENCE [LARGE SCALE GENOMIC DNA]</scope>
    <source>
        <strain evidence="15 16">CBS 121175</strain>
    </source>
</reference>
<feature type="active site" evidence="10">
    <location>
        <position position="508"/>
    </location>
</feature>
<dbReference type="PRINTS" id="PR00747">
    <property type="entry name" value="GLYHDRLASE47"/>
</dbReference>
<dbReference type="GO" id="GO:0016020">
    <property type="term" value="C:membrane"/>
    <property type="evidence" value="ECO:0007669"/>
    <property type="project" value="InterPro"/>
</dbReference>
<evidence type="ECO:0000256" key="4">
    <source>
        <dbReference type="ARBA" id="ARBA00022723"/>
    </source>
</evidence>
<evidence type="ECO:0000256" key="12">
    <source>
        <dbReference type="PIRSR" id="PIRSR601382-3"/>
    </source>
</evidence>
<dbReference type="InterPro" id="IPR012341">
    <property type="entry name" value="6hp_glycosidase-like_sf"/>
</dbReference>
<feature type="active site" description="Proton donor" evidence="10">
    <location>
        <position position="198"/>
    </location>
</feature>
<comment type="similarity">
    <text evidence="3 13">Belongs to the glycosyl hydrolase 47 family.</text>
</comment>
<dbReference type="Gene3D" id="1.50.10.10">
    <property type="match status" value="1"/>
</dbReference>
<evidence type="ECO:0000256" key="14">
    <source>
        <dbReference type="SAM" id="MobiDB-lite"/>
    </source>
</evidence>
<dbReference type="PANTHER" id="PTHR11742">
    <property type="entry name" value="MANNOSYL-OLIGOSACCHARIDE ALPHA-1,2-MANNOSIDASE-RELATED"/>
    <property type="match status" value="1"/>
</dbReference>
<dbReference type="AlphaFoldDB" id="A0A5C3KVD7"/>
<evidence type="ECO:0000256" key="8">
    <source>
        <dbReference type="ARBA" id="ARBA00047669"/>
    </source>
</evidence>
<keyword evidence="5 13" id="KW-0378">Hydrolase</keyword>
<dbReference type="GO" id="GO:0036503">
    <property type="term" value="P:ERAD pathway"/>
    <property type="evidence" value="ECO:0007669"/>
    <property type="project" value="UniProtKB-ARBA"/>
</dbReference>
<dbReference type="EMBL" id="ML210203">
    <property type="protein sequence ID" value="TFK24297.1"/>
    <property type="molecule type" value="Genomic_DNA"/>
</dbReference>
<evidence type="ECO:0000313" key="15">
    <source>
        <dbReference type="EMBL" id="TFK24297.1"/>
    </source>
</evidence>
<feature type="disulfide bond" evidence="12">
    <location>
        <begin position="405"/>
        <end position="452"/>
    </location>
</feature>